<dbReference type="PROSITE" id="PS51935">
    <property type="entry name" value="NLPC_P60"/>
    <property type="match status" value="1"/>
</dbReference>
<dbReference type="PANTHER" id="PTHR47053">
    <property type="entry name" value="MUREIN DD-ENDOPEPTIDASE MEPH-RELATED"/>
    <property type="match status" value="1"/>
</dbReference>
<keyword evidence="4" id="KW-0788">Thiol protease</keyword>
<evidence type="ECO:0000313" key="7">
    <source>
        <dbReference type="EMBL" id="MCR8874605.1"/>
    </source>
</evidence>
<name>A0AAW5NAC5_9BACT</name>
<dbReference type="SUPFAM" id="SSF54001">
    <property type="entry name" value="Cysteine proteinases"/>
    <property type="match status" value="1"/>
</dbReference>
<dbReference type="InterPro" id="IPR038765">
    <property type="entry name" value="Papain-like_cys_pep_sf"/>
</dbReference>
<feature type="chain" id="PRO_5043812138" evidence="5">
    <location>
        <begin position="23"/>
        <end position="165"/>
    </location>
</feature>
<evidence type="ECO:0000256" key="3">
    <source>
        <dbReference type="ARBA" id="ARBA00022801"/>
    </source>
</evidence>
<dbReference type="EMBL" id="JANRHJ010000012">
    <property type="protein sequence ID" value="MCR8874605.1"/>
    <property type="molecule type" value="Genomic_DNA"/>
</dbReference>
<dbReference type="Proteomes" id="UP001204579">
    <property type="component" value="Unassembled WGS sequence"/>
</dbReference>
<evidence type="ECO:0000256" key="4">
    <source>
        <dbReference type="ARBA" id="ARBA00022807"/>
    </source>
</evidence>
<organism evidence="7 8">
    <name type="scientific">Phocaeicola barnesiae</name>
    <dbReference type="NCBI Taxonomy" id="376804"/>
    <lineage>
        <taxon>Bacteria</taxon>
        <taxon>Pseudomonadati</taxon>
        <taxon>Bacteroidota</taxon>
        <taxon>Bacteroidia</taxon>
        <taxon>Bacteroidales</taxon>
        <taxon>Bacteroidaceae</taxon>
        <taxon>Phocaeicola</taxon>
    </lineage>
</organism>
<keyword evidence="5" id="KW-0732">Signal</keyword>
<dbReference type="Gene3D" id="3.90.1720.10">
    <property type="entry name" value="endopeptidase domain like (from Nostoc punctiforme)"/>
    <property type="match status" value="1"/>
</dbReference>
<evidence type="ECO:0000256" key="5">
    <source>
        <dbReference type="SAM" id="SignalP"/>
    </source>
</evidence>
<evidence type="ECO:0000256" key="2">
    <source>
        <dbReference type="ARBA" id="ARBA00022670"/>
    </source>
</evidence>
<reference evidence="7 8" key="1">
    <citation type="submission" date="2022-08" db="EMBL/GenBank/DDBJ databases">
        <authorList>
            <person name="Zeman M."/>
            <person name="Kubasova T."/>
        </authorList>
    </citation>
    <scope>NUCLEOTIDE SEQUENCE [LARGE SCALE GENOMIC DNA]</scope>
    <source>
        <strain evidence="7 8">ET62</strain>
    </source>
</reference>
<dbReference type="GO" id="GO:0008234">
    <property type="term" value="F:cysteine-type peptidase activity"/>
    <property type="evidence" value="ECO:0007669"/>
    <property type="project" value="UniProtKB-KW"/>
</dbReference>
<dbReference type="AlphaFoldDB" id="A0AAW5NAC5"/>
<feature type="domain" description="NlpC/P60" evidence="6">
    <location>
        <begin position="32"/>
        <end position="163"/>
    </location>
</feature>
<evidence type="ECO:0000256" key="1">
    <source>
        <dbReference type="ARBA" id="ARBA00007074"/>
    </source>
</evidence>
<feature type="signal peptide" evidence="5">
    <location>
        <begin position="1"/>
        <end position="22"/>
    </location>
</feature>
<evidence type="ECO:0000259" key="6">
    <source>
        <dbReference type="PROSITE" id="PS51935"/>
    </source>
</evidence>
<dbReference type="Pfam" id="PF00877">
    <property type="entry name" value="NLPC_P60"/>
    <property type="match status" value="1"/>
</dbReference>
<keyword evidence="8" id="KW-1185">Reference proteome</keyword>
<dbReference type="InterPro" id="IPR051202">
    <property type="entry name" value="Peptidase_C40"/>
</dbReference>
<proteinExistence type="inferred from homology"/>
<protein>
    <submittedName>
        <fullName evidence="7">C40 family peptidase</fullName>
    </submittedName>
</protein>
<comment type="similarity">
    <text evidence="1">Belongs to the peptidase C40 family.</text>
</comment>
<keyword evidence="2" id="KW-0645">Protease</keyword>
<accession>A0AAW5NAC5</accession>
<comment type="caution">
    <text evidence="7">The sequence shown here is derived from an EMBL/GenBank/DDBJ whole genome shotgun (WGS) entry which is preliminary data.</text>
</comment>
<gene>
    <name evidence="7" type="ORF">NW209_11380</name>
</gene>
<keyword evidence="3" id="KW-0378">Hydrolase</keyword>
<sequence length="165" mass="17900">MRHVIATLFFCLAGIFSLPLSAQTSTSADSTSVTGHDIVKVAMKYIGVPYRSGRMNPKVGFDCSGFTTYVFKKENIQLTRSSRSQFTEGVEVSSCTDLQKGDLVFFGGSRSSSSSIGHVGIVTDVNPSTGTFSFIHASRTGIRISSSDEPYYAKRYVGARRILLS</sequence>
<evidence type="ECO:0000313" key="8">
    <source>
        <dbReference type="Proteomes" id="UP001204579"/>
    </source>
</evidence>
<dbReference type="InterPro" id="IPR000064">
    <property type="entry name" value="NLP_P60_dom"/>
</dbReference>
<dbReference type="GO" id="GO:0006508">
    <property type="term" value="P:proteolysis"/>
    <property type="evidence" value="ECO:0007669"/>
    <property type="project" value="UniProtKB-KW"/>
</dbReference>
<dbReference type="PANTHER" id="PTHR47053:SF1">
    <property type="entry name" value="MUREIN DD-ENDOPEPTIDASE MEPH-RELATED"/>
    <property type="match status" value="1"/>
</dbReference>
<dbReference type="RefSeq" id="WP_235301196.1">
    <property type="nucleotide sequence ID" value="NZ_CALULB010000010.1"/>
</dbReference>